<proteinExistence type="predicted"/>
<dbReference type="InterPro" id="IPR020108">
    <property type="entry name" value="Spore_coat_CotD"/>
</dbReference>
<protein>
    <submittedName>
        <fullName evidence="1">Spore coat protein CotD</fullName>
    </submittedName>
</protein>
<sequence length="136" mass="13666">MNRHCCKPNVSNVLPAVVHPTKQCVNNTFTNNVVPHIHPTHTTTVNHVNFQHQHFFPQTNSSETVVTNQNFVAAPTAAAPAFGGGGFPTAGGFGGGAAPGAFGGFGGGAAPGGFGGGVAPGAFGGGMPFGRRPFGR</sequence>
<organism evidence="1 2">
    <name type="scientific">Robertmurraya kyonggiensis</name>
    <dbReference type="NCBI Taxonomy" id="1037680"/>
    <lineage>
        <taxon>Bacteria</taxon>
        <taxon>Bacillati</taxon>
        <taxon>Bacillota</taxon>
        <taxon>Bacilli</taxon>
        <taxon>Bacillales</taxon>
        <taxon>Bacillaceae</taxon>
        <taxon>Robertmurraya</taxon>
    </lineage>
</organism>
<dbReference type="AlphaFoldDB" id="A0A4U1DAT7"/>
<dbReference type="OrthoDB" id="2455195at2"/>
<dbReference type="Proteomes" id="UP000307756">
    <property type="component" value="Unassembled WGS sequence"/>
</dbReference>
<gene>
    <name evidence="1" type="ORF">FA727_09105</name>
</gene>
<evidence type="ECO:0000313" key="1">
    <source>
        <dbReference type="EMBL" id="TKC19672.1"/>
    </source>
</evidence>
<evidence type="ECO:0000313" key="2">
    <source>
        <dbReference type="Proteomes" id="UP000307756"/>
    </source>
</evidence>
<keyword evidence="1" id="KW-0946">Virion</keyword>
<dbReference type="Pfam" id="PF11122">
    <property type="entry name" value="Spore-coat_CotD"/>
    <property type="match status" value="1"/>
</dbReference>
<reference evidence="1 2" key="1">
    <citation type="journal article" date="2011" name="J. Microbiol.">
        <title>Bacillus kyonggiensis sp. nov., isolated from soil of a lettuce field.</title>
        <authorList>
            <person name="Dong K."/>
            <person name="Lee S."/>
        </authorList>
    </citation>
    <scope>NUCLEOTIDE SEQUENCE [LARGE SCALE GENOMIC DNA]</scope>
    <source>
        <strain evidence="1 2">NB22</strain>
    </source>
</reference>
<keyword evidence="2" id="KW-1185">Reference proteome</keyword>
<comment type="caution">
    <text evidence="1">The sequence shown here is derived from an EMBL/GenBank/DDBJ whole genome shotgun (WGS) entry which is preliminary data.</text>
</comment>
<dbReference type="RefSeq" id="WP_136830577.1">
    <property type="nucleotide sequence ID" value="NZ_SWBM01000001.1"/>
</dbReference>
<dbReference type="EMBL" id="SWBM01000001">
    <property type="protein sequence ID" value="TKC19672.1"/>
    <property type="molecule type" value="Genomic_DNA"/>
</dbReference>
<accession>A0A4U1DAT7</accession>
<keyword evidence="1" id="KW-0167">Capsid protein</keyword>
<name>A0A4U1DAT7_9BACI</name>